<keyword evidence="9" id="KW-0408">Iron</keyword>
<evidence type="ECO:0000256" key="11">
    <source>
        <dbReference type="ARBA" id="ARBA00023128"/>
    </source>
</evidence>
<dbReference type="GO" id="GO:0008198">
    <property type="term" value="F:ferrous iron binding"/>
    <property type="evidence" value="ECO:0007669"/>
    <property type="project" value="TreeGrafter"/>
</dbReference>
<keyword evidence="4" id="KW-0409">Iron storage</keyword>
<dbReference type="GO" id="GO:0016226">
    <property type="term" value="P:iron-sulfur cluster assembly"/>
    <property type="evidence" value="ECO:0007669"/>
    <property type="project" value="InterPro"/>
</dbReference>
<comment type="similarity">
    <text evidence="2">Belongs to the frataxin family.</text>
</comment>
<proteinExistence type="inferred from homology"/>
<keyword evidence="15" id="KW-1185">Reference proteome</keyword>
<protein>
    <recommendedName>
        <fullName evidence="3">ferroxidase</fullName>
        <ecNumber evidence="3">1.16.3.1</ecNumber>
    </recommendedName>
</protein>
<organism evidence="14 15">
    <name type="scientific">Penicillium steckii</name>
    <dbReference type="NCBI Taxonomy" id="303698"/>
    <lineage>
        <taxon>Eukaryota</taxon>
        <taxon>Fungi</taxon>
        <taxon>Dikarya</taxon>
        <taxon>Ascomycota</taxon>
        <taxon>Pezizomycotina</taxon>
        <taxon>Eurotiomycetes</taxon>
        <taxon>Eurotiomycetidae</taxon>
        <taxon>Eurotiales</taxon>
        <taxon>Aspergillaceae</taxon>
        <taxon>Penicillium</taxon>
    </lineage>
</organism>
<dbReference type="InterPro" id="IPR020895">
    <property type="entry name" value="Frataxin_CS"/>
</dbReference>
<evidence type="ECO:0000256" key="12">
    <source>
        <dbReference type="ARBA" id="ARBA00047990"/>
    </source>
</evidence>
<dbReference type="Proteomes" id="UP000191285">
    <property type="component" value="Unassembled WGS sequence"/>
</dbReference>
<evidence type="ECO:0000256" key="13">
    <source>
        <dbReference type="SAM" id="MobiDB-lite"/>
    </source>
</evidence>
<gene>
    <name evidence="14" type="ORF">PENSTE_c006G00090</name>
</gene>
<dbReference type="PROSITE" id="PS01344">
    <property type="entry name" value="FRATAXIN_1"/>
    <property type="match status" value="1"/>
</dbReference>
<dbReference type="OrthoDB" id="1897642at2759"/>
<evidence type="ECO:0000256" key="8">
    <source>
        <dbReference type="ARBA" id="ARBA00023002"/>
    </source>
</evidence>
<comment type="caution">
    <text evidence="14">The sequence shown here is derived from an EMBL/GenBank/DDBJ whole genome shotgun (WGS) entry which is preliminary data.</text>
</comment>
<feature type="region of interest" description="Disordered" evidence="13">
    <location>
        <begin position="27"/>
        <end position="87"/>
    </location>
</feature>
<accession>A0A1V6TFP7</accession>
<sequence>MINPSRMLSRTAPRILRYTARPARVVATTTPPTRSLRPSSSPHLAVAAPVASRSFHSTSSFAKGLQPDTEDPRPPHQAPVAGAAAHVTEPTPLSPEEYYEYSEHYFNVLLAELEKSQEEGSDVEAEYSAGVLNVSVPGIGTYVLNKQPPNKQIWLSSPLSGPKRYDWIVEGDRMHEKQETREFVNGQWIYLRDGSNLTDLLNEELTIRLPRDVYSQIVE</sequence>
<evidence type="ECO:0000313" key="14">
    <source>
        <dbReference type="EMBL" id="OQE25177.1"/>
    </source>
</evidence>
<dbReference type="InterPro" id="IPR017789">
    <property type="entry name" value="Frataxin"/>
</dbReference>
<dbReference type="GO" id="GO:0008199">
    <property type="term" value="F:ferric iron binding"/>
    <property type="evidence" value="ECO:0007669"/>
    <property type="project" value="InterPro"/>
</dbReference>
<name>A0A1V6TFP7_9EURO</name>
<dbReference type="GO" id="GO:0006826">
    <property type="term" value="P:iron ion transport"/>
    <property type="evidence" value="ECO:0007669"/>
    <property type="project" value="UniProtKB-KW"/>
</dbReference>
<dbReference type="EC" id="1.16.3.1" evidence="3"/>
<dbReference type="GO" id="GO:0005739">
    <property type="term" value="C:mitochondrion"/>
    <property type="evidence" value="ECO:0007669"/>
    <property type="project" value="UniProtKB-SubCell"/>
</dbReference>
<dbReference type="GO" id="GO:0051537">
    <property type="term" value="F:2 iron, 2 sulfur cluster binding"/>
    <property type="evidence" value="ECO:0007669"/>
    <property type="project" value="TreeGrafter"/>
</dbReference>
<evidence type="ECO:0000256" key="1">
    <source>
        <dbReference type="ARBA" id="ARBA00004173"/>
    </source>
</evidence>
<evidence type="ECO:0000256" key="6">
    <source>
        <dbReference type="ARBA" id="ARBA00022496"/>
    </source>
</evidence>
<dbReference type="NCBIfam" id="TIGR03422">
    <property type="entry name" value="mito_frataxin"/>
    <property type="match status" value="1"/>
</dbReference>
<keyword evidence="8" id="KW-0560">Oxidoreductase</keyword>
<keyword evidence="6" id="KW-0410">Iron transport</keyword>
<evidence type="ECO:0000313" key="15">
    <source>
        <dbReference type="Proteomes" id="UP000191285"/>
    </source>
</evidence>
<evidence type="ECO:0000256" key="4">
    <source>
        <dbReference type="ARBA" id="ARBA00022434"/>
    </source>
</evidence>
<keyword evidence="10" id="KW-0406">Ion transport</keyword>
<evidence type="ECO:0000256" key="3">
    <source>
        <dbReference type="ARBA" id="ARBA00013107"/>
    </source>
</evidence>
<reference evidence="15" key="1">
    <citation type="journal article" date="2017" name="Nat. Microbiol.">
        <title>Global analysis of biosynthetic gene clusters reveals vast potential of secondary metabolite production in Penicillium species.</title>
        <authorList>
            <person name="Nielsen J.C."/>
            <person name="Grijseels S."/>
            <person name="Prigent S."/>
            <person name="Ji B."/>
            <person name="Dainat J."/>
            <person name="Nielsen K.F."/>
            <person name="Frisvad J.C."/>
            <person name="Workman M."/>
            <person name="Nielsen J."/>
        </authorList>
    </citation>
    <scope>NUCLEOTIDE SEQUENCE [LARGE SCALE GENOMIC DNA]</scope>
    <source>
        <strain evidence="15">IBT 24891</strain>
    </source>
</reference>
<dbReference type="InterPro" id="IPR036524">
    <property type="entry name" value="Frataxin/CyaY_sf"/>
</dbReference>
<evidence type="ECO:0000256" key="2">
    <source>
        <dbReference type="ARBA" id="ARBA00008183"/>
    </source>
</evidence>
<dbReference type="Gene3D" id="3.30.920.10">
    <property type="entry name" value="Frataxin/CyaY"/>
    <property type="match status" value="1"/>
</dbReference>
<feature type="compositionally biased region" description="Low complexity" evidence="13">
    <location>
        <begin position="27"/>
        <end position="42"/>
    </location>
</feature>
<dbReference type="STRING" id="303698.A0A1V6TFP7"/>
<dbReference type="EMBL" id="MLKD01000006">
    <property type="protein sequence ID" value="OQE25177.1"/>
    <property type="molecule type" value="Genomic_DNA"/>
</dbReference>
<comment type="subcellular location">
    <subcellularLocation>
        <location evidence="1">Mitochondrion</location>
    </subcellularLocation>
</comment>
<dbReference type="GO" id="GO:0004322">
    <property type="term" value="F:ferroxidase activity"/>
    <property type="evidence" value="ECO:0007669"/>
    <property type="project" value="UniProtKB-EC"/>
</dbReference>
<evidence type="ECO:0000256" key="5">
    <source>
        <dbReference type="ARBA" id="ARBA00022448"/>
    </source>
</evidence>
<comment type="catalytic activity">
    <reaction evidence="12">
        <text>4 Fe(2+) + O2 + 4 H(+) = 4 Fe(3+) + 2 H2O</text>
        <dbReference type="Rhea" id="RHEA:11148"/>
        <dbReference type="ChEBI" id="CHEBI:15377"/>
        <dbReference type="ChEBI" id="CHEBI:15378"/>
        <dbReference type="ChEBI" id="CHEBI:15379"/>
        <dbReference type="ChEBI" id="CHEBI:29033"/>
        <dbReference type="ChEBI" id="CHEBI:29034"/>
        <dbReference type="EC" id="1.16.3.1"/>
    </reaction>
</comment>
<dbReference type="GO" id="GO:0034986">
    <property type="term" value="F:iron chaperone activity"/>
    <property type="evidence" value="ECO:0007669"/>
    <property type="project" value="TreeGrafter"/>
</dbReference>
<dbReference type="AlphaFoldDB" id="A0A1V6TFP7"/>
<evidence type="ECO:0000256" key="7">
    <source>
        <dbReference type="ARBA" id="ARBA00022946"/>
    </source>
</evidence>
<evidence type="ECO:0000256" key="9">
    <source>
        <dbReference type="ARBA" id="ARBA00023004"/>
    </source>
</evidence>
<dbReference type="PANTHER" id="PTHR16821">
    <property type="entry name" value="FRATAXIN"/>
    <property type="match status" value="1"/>
</dbReference>
<dbReference type="SMART" id="SM01219">
    <property type="entry name" value="Frataxin_Cyay"/>
    <property type="match status" value="1"/>
</dbReference>
<keyword evidence="5" id="KW-0813">Transport</keyword>
<dbReference type="PROSITE" id="PS50810">
    <property type="entry name" value="FRATAXIN_2"/>
    <property type="match status" value="1"/>
</dbReference>
<dbReference type="InterPro" id="IPR002908">
    <property type="entry name" value="Frataxin/CyaY"/>
</dbReference>
<dbReference type="FunFam" id="3.30.920.10:FF:000004">
    <property type="entry name" value="Mitochondrial chaperone Frataxin"/>
    <property type="match status" value="1"/>
</dbReference>
<dbReference type="SUPFAM" id="SSF55387">
    <property type="entry name" value="Frataxin/Nqo15-like"/>
    <property type="match status" value="1"/>
</dbReference>
<dbReference type="NCBIfam" id="TIGR03421">
    <property type="entry name" value="FeS_CyaY"/>
    <property type="match status" value="1"/>
</dbReference>
<keyword evidence="11" id="KW-0496">Mitochondrion</keyword>
<evidence type="ECO:0000256" key="10">
    <source>
        <dbReference type="ARBA" id="ARBA00023065"/>
    </source>
</evidence>
<dbReference type="Pfam" id="PF01491">
    <property type="entry name" value="Frataxin_Cyay"/>
    <property type="match status" value="1"/>
</dbReference>
<dbReference type="PANTHER" id="PTHR16821:SF2">
    <property type="entry name" value="FRATAXIN, MITOCHONDRIAL"/>
    <property type="match status" value="1"/>
</dbReference>
<dbReference type="GO" id="GO:0006879">
    <property type="term" value="P:intracellular iron ion homeostasis"/>
    <property type="evidence" value="ECO:0007669"/>
    <property type="project" value="UniProtKB-KW"/>
</dbReference>
<keyword evidence="7" id="KW-0809">Transit peptide</keyword>